<proteinExistence type="predicted"/>
<evidence type="ECO:0008006" key="5">
    <source>
        <dbReference type="Google" id="ProtNLM"/>
    </source>
</evidence>
<dbReference type="GO" id="GO:0005768">
    <property type="term" value="C:endosome"/>
    <property type="evidence" value="ECO:0007669"/>
    <property type="project" value="TreeGrafter"/>
</dbReference>
<evidence type="ECO:0000313" key="3">
    <source>
        <dbReference type="EMBL" id="QKX58330.1"/>
    </source>
</evidence>
<dbReference type="GO" id="GO:0000149">
    <property type="term" value="F:SNARE binding"/>
    <property type="evidence" value="ECO:0007669"/>
    <property type="project" value="TreeGrafter"/>
</dbReference>
<feature type="region of interest" description="Disordered" evidence="2">
    <location>
        <begin position="587"/>
        <end position="621"/>
    </location>
</feature>
<evidence type="ECO:0000256" key="1">
    <source>
        <dbReference type="ARBA" id="ARBA00023054"/>
    </source>
</evidence>
<dbReference type="KEGG" id="trg:TRUGW13939_05452"/>
<accession>A0A7H8QWA6</accession>
<evidence type="ECO:0000313" key="4">
    <source>
        <dbReference type="Proteomes" id="UP000509510"/>
    </source>
</evidence>
<dbReference type="OrthoDB" id="72772at2759"/>
<organism evidence="3 4">
    <name type="scientific">Talaromyces rugulosus</name>
    <name type="common">Penicillium rugulosum</name>
    <dbReference type="NCBI Taxonomy" id="121627"/>
    <lineage>
        <taxon>Eukaryota</taxon>
        <taxon>Fungi</taxon>
        <taxon>Dikarya</taxon>
        <taxon>Ascomycota</taxon>
        <taxon>Pezizomycotina</taxon>
        <taxon>Eurotiomycetes</taxon>
        <taxon>Eurotiomycetidae</taxon>
        <taxon>Eurotiales</taxon>
        <taxon>Trichocomaceae</taxon>
        <taxon>Talaromyces</taxon>
        <taxon>Talaromyces sect. Islandici</taxon>
    </lineage>
</organism>
<dbReference type="EMBL" id="CP055900">
    <property type="protein sequence ID" value="QKX58330.1"/>
    <property type="molecule type" value="Genomic_DNA"/>
</dbReference>
<gene>
    <name evidence="3" type="ORF">TRUGW13939_05452</name>
</gene>
<dbReference type="Proteomes" id="UP000509510">
    <property type="component" value="Chromosome III"/>
</dbReference>
<feature type="compositionally biased region" description="Polar residues" evidence="2">
    <location>
        <begin position="68"/>
        <end position="83"/>
    </location>
</feature>
<dbReference type="PANTHER" id="PTHR15157:SF5">
    <property type="entry name" value="UV RADIATION RESISTANCE-ASSOCIATED GENE PROTEIN"/>
    <property type="match status" value="1"/>
</dbReference>
<reference evidence="4" key="1">
    <citation type="submission" date="2020-06" db="EMBL/GenBank/DDBJ databases">
        <title>A chromosome-scale genome assembly of Talaromyces rugulosus W13939.</title>
        <authorList>
            <person name="Wang B."/>
            <person name="Guo L."/>
            <person name="Ye K."/>
            <person name="Wang L."/>
        </authorList>
    </citation>
    <scope>NUCLEOTIDE SEQUENCE [LARGE SCALE GENOMIC DNA]</scope>
    <source>
        <strain evidence="4">W13939</strain>
    </source>
</reference>
<sequence>MSDSGARHEKQLLFSAKRKLRHLQGISIRNLLISPPSRTRGKTIDDDDIPQSLRSPNKFVAHPESRNLTHSRSYTNLKSSSTEDPGEPHSEDNDDRAPESRLGRRRRSTLLWSGANSENRQIKLEDISRSRIANTWFSIHCDGIDDPVYISEVIENAMNPSFRFFDLNECGPYVSRSDQLTVKVWAKSEQMSEYMQLLELQLSLRSLQFVGKSLEAFHQPLPTNCILFHFPEGIFTNLTGLPPSQSVAPTSAPKGAFRGEPQPTSSYDALMRLANLDECVQDALATRGKLESQINAILQKNHAALDLIDRVSQAEEKASLVKRSTALERKQVRWNVKRRDDLLASIRARREAMDMGRETQAKTYSHLPDARLKMASSSSLLERNEEDVKGQIRRISEDLLIIYPIEPIPGKTLAFTIAGLALPNSSFDDVDRESVAAALGYTAHLVHLLSFYLSVSLPYPIQPYLSSSFIQDPVSIALQRRTFPLHPVNVQYRFEYGVFLLNKNIEFLMSRAGLRVLDIRHTLPNLKYLLYILTARTSELPARKAGGFRGLLLGRRTPALSRQGSQDSFGSADTVLSQQLSSDFHHFRMPSASDDPSKARTWLPKTSPFAKMAPPLANGLS</sequence>
<dbReference type="GeneID" id="55992949"/>
<dbReference type="RefSeq" id="XP_035344508.1">
    <property type="nucleotide sequence ID" value="XM_035488615.1"/>
</dbReference>
<dbReference type="GO" id="GO:0000323">
    <property type="term" value="C:lytic vacuole"/>
    <property type="evidence" value="ECO:0007669"/>
    <property type="project" value="TreeGrafter"/>
</dbReference>
<dbReference type="AlphaFoldDB" id="A0A7H8QWA6"/>
<dbReference type="GO" id="GO:0035493">
    <property type="term" value="P:SNARE complex assembly"/>
    <property type="evidence" value="ECO:0007669"/>
    <property type="project" value="TreeGrafter"/>
</dbReference>
<dbReference type="PANTHER" id="PTHR15157">
    <property type="entry name" value="UV RADIATION RESISTANCE-ASSOCIATED GENE PROTEIN"/>
    <property type="match status" value="1"/>
</dbReference>
<protein>
    <recommendedName>
        <fullName evidence="5">UV radiation resistance protein</fullName>
    </recommendedName>
</protein>
<name>A0A7H8QWA6_TALRU</name>
<keyword evidence="4" id="KW-1185">Reference proteome</keyword>
<keyword evidence="1" id="KW-0175">Coiled coil</keyword>
<feature type="region of interest" description="Disordered" evidence="2">
    <location>
        <begin position="34"/>
        <end position="103"/>
    </location>
</feature>
<evidence type="ECO:0000256" key="2">
    <source>
        <dbReference type="SAM" id="MobiDB-lite"/>
    </source>
</evidence>
<feature type="compositionally biased region" description="Basic and acidic residues" evidence="2">
    <location>
        <begin position="86"/>
        <end position="102"/>
    </location>
</feature>